<dbReference type="CDD" id="cd00448">
    <property type="entry name" value="YjgF_YER057c_UK114_family"/>
    <property type="match status" value="1"/>
</dbReference>
<accession>A0A243RUA4</accession>
<dbReference type="InterPro" id="IPR006175">
    <property type="entry name" value="YjgF/YER057c/UK114"/>
</dbReference>
<comment type="caution">
    <text evidence="2">The sequence shown here is derived from an EMBL/GenBank/DDBJ whole genome shotgun (WGS) entry which is preliminary data.</text>
</comment>
<dbReference type="RefSeq" id="WP_086568952.1">
    <property type="nucleotide sequence ID" value="NZ_NGFP01000016.1"/>
</dbReference>
<dbReference type="Pfam" id="PF01042">
    <property type="entry name" value="Ribonuc_L-PSP"/>
    <property type="match status" value="1"/>
</dbReference>
<evidence type="ECO:0000313" key="2">
    <source>
        <dbReference type="EMBL" id="OUC98753.1"/>
    </source>
</evidence>
<dbReference type="GO" id="GO:0019239">
    <property type="term" value="F:deaminase activity"/>
    <property type="evidence" value="ECO:0007669"/>
    <property type="project" value="TreeGrafter"/>
</dbReference>
<keyword evidence="3" id="KW-1185">Reference proteome</keyword>
<gene>
    <name evidence="2" type="ORF">CA984_05750</name>
</gene>
<reference evidence="2 3" key="1">
    <citation type="submission" date="2017-05" db="EMBL/GenBank/DDBJ databases">
        <title>Biotechnological potential of actinobacteria isolated from South African environments.</title>
        <authorList>
            <person name="Le Roes-Hill M."/>
            <person name="Prins A."/>
            <person name="Durrell K.A."/>
        </authorList>
    </citation>
    <scope>NUCLEOTIDE SEQUENCE [LARGE SCALE GENOMIC DNA]</scope>
    <source>
        <strain evidence="2">M26</strain>
    </source>
</reference>
<dbReference type="GO" id="GO:0005829">
    <property type="term" value="C:cytosol"/>
    <property type="evidence" value="ECO:0007669"/>
    <property type="project" value="TreeGrafter"/>
</dbReference>
<sequence>MPNPATPNTERSDIMHLRDSPDLVQPLGHYSHVAIHGGLVYVSGQLPVDQHGTALSDQAFDVQARQVLHNLDQCLITAGTDRSRLVMVTVYVTDIDQWPAFDAIYADWIGRHRPARAVAGASRLHYGAAVEVQAIAALS</sequence>
<evidence type="ECO:0000256" key="1">
    <source>
        <dbReference type="ARBA" id="ARBA00010552"/>
    </source>
</evidence>
<dbReference type="Proteomes" id="UP000194761">
    <property type="component" value="Unassembled WGS sequence"/>
</dbReference>
<organism evidence="2 3">
    <name type="scientific">Streptosporangium minutum</name>
    <dbReference type="NCBI Taxonomy" id="569862"/>
    <lineage>
        <taxon>Bacteria</taxon>
        <taxon>Bacillati</taxon>
        <taxon>Actinomycetota</taxon>
        <taxon>Actinomycetes</taxon>
        <taxon>Streptosporangiales</taxon>
        <taxon>Streptosporangiaceae</taxon>
        <taxon>Streptosporangium</taxon>
    </lineage>
</organism>
<dbReference type="InterPro" id="IPR035959">
    <property type="entry name" value="RutC-like_sf"/>
</dbReference>
<dbReference type="PANTHER" id="PTHR11803:SF58">
    <property type="entry name" value="PROTEIN HMF1-RELATED"/>
    <property type="match status" value="1"/>
</dbReference>
<dbReference type="SUPFAM" id="SSF55298">
    <property type="entry name" value="YjgF-like"/>
    <property type="match status" value="1"/>
</dbReference>
<dbReference type="Gene3D" id="3.30.1330.40">
    <property type="entry name" value="RutC-like"/>
    <property type="match status" value="1"/>
</dbReference>
<name>A0A243RUA4_9ACTN</name>
<dbReference type="PANTHER" id="PTHR11803">
    <property type="entry name" value="2-IMINOBUTANOATE/2-IMINOPROPANOATE DEAMINASE RIDA"/>
    <property type="match status" value="1"/>
</dbReference>
<dbReference type="EMBL" id="NGFP01000016">
    <property type="protein sequence ID" value="OUC98753.1"/>
    <property type="molecule type" value="Genomic_DNA"/>
</dbReference>
<comment type="similarity">
    <text evidence="1">Belongs to the RutC family.</text>
</comment>
<dbReference type="AlphaFoldDB" id="A0A243RUA4"/>
<protein>
    <submittedName>
        <fullName evidence="2">RidA family protein</fullName>
    </submittedName>
</protein>
<proteinExistence type="inferred from homology"/>
<evidence type="ECO:0000313" key="3">
    <source>
        <dbReference type="Proteomes" id="UP000194761"/>
    </source>
</evidence>